<dbReference type="InterPro" id="IPR001753">
    <property type="entry name" value="Enoyl-CoA_hydra/iso"/>
</dbReference>
<reference evidence="1 2" key="1">
    <citation type="submission" date="2024-01" db="EMBL/GenBank/DDBJ databases">
        <title>Draft genome sequence of Gordonia sp. LSe1-13.</title>
        <authorList>
            <person name="Suphannarot A."/>
            <person name="Mingma R."/>
        </authorList>
    </citation>
    <scope>NUCLEOTIDE SEQUENCE [LARGE SCALE GENOMIC DNA]</scope>
    <source>
        <strain evidence="1 2">LSe1-13</strain>
    </source>
</reference>
<dbReference type="EMBL" id="JAZDUF010000008">
    <property type="protein sequence ID" value="MEE3852983.1"/>
    <property type="molecule type" value="Genomic_DNA"/>
</dbReference>
<dbReference type="CDD" id="cd06558">
    <property type="entry name" value="crotonase-like"/>
    <property type="match status" value="1"/>
</dbReference>
<gene>
    <name evidence="1" type="ORF">VZC37_21780</name>
</gene>
<evidence type="ECO:0000313" key="1">
    <source>
        <dbReference type="EMBL" id="MEE3852983.1"/>
    </source>
</evidence>
<dbReference type="Proteomes" id="UP001347146">
    <property type="component" value="Unassembled WGS sequence"/>
</dbReference>
<dbReference type="InterPro" id="IPR029045">
    <property type="entry name" value="ClpP/crotonase-like_dom_sf"/>
</dbReference>
<dbReference type="Gene3D" id="3.90.226.10">
    <property type="entry name" value="2-enoyl-CoA Hydratase, Chain A, domain 1"/>
    <property type="match status" value="1"/>
</dbReference>
<proteinExistence type="predicted"/>
<organism evidence="1 2">
    <name type="scientific">Gordonia sesuvii</name>
    <dbReference type="NCBI Taxonomy" id="3116777"/>
    <lineage>
        <taxon>Bacteria</taxon>
        <taxon>Bacillati</taxon>
        <taxon>Actinomycetota</taxon>
        <taxon>Actinomycetes</taxon>
        <taxon>Mycobacteriales</taxon>
        <taxon>Gordoniaceae</taxon>
        <taxon>Gordonia</taxon>
    </lineage>
</organism>
<keyword evidence="2" id="KW-1185">Reference proteome</keyword>
<dbReference type="Pfam" id="PF00378">
    <property type="entry name" value="ECH_1"/>
    <property type="match status" value="1"/>
</dbReference>
<dbReference type="SUPFAM" id="SSF52096">
    <property type="entry name" value="ClpP/crotonase"/>
    <property type="match status" value="1"/>
</dbReference>
<dbReference type="PANTHER" id="PTHR11941">
    <property type="entry name" value="ENOYL-COA HYDRATASE-RELATED"/>
    <property type="match status" value="1"/>
</dbReference>
<evidence type="ECO:0000313" key="2">
    <source>
        <dbReference type="Proteomes" id="UP001347146"/>
    </source>
</evidence>
<dbReference type="RefSeq" id="WP_330435701.1">
    <property type="nucleotide sequence ID" value="NZ_JAZDUF010000008.1"/>
</dbReference>
<accession>A0ABU7MJE6</accession>
<protein>
    <submittedName>
        <fullName evidence="1">Enoyl-CoA hydratase/isomerase family protein</fullName>
    </submittedName>
</protein>
<name>A0ABU7MJE6_9ACTN</name>
<sequence>MNRLSKATVVTLDRPERLNALNPQMLEELLDAFAAIGSDTHAVVLTGSGRLFSAGVDLDTPFFMEHVDDDSVYSGKRLLDHQHKVIEAIYDMSIPTLAAVNGHACGGGGLGLAMACDLRFAVAGSRLWMVPGALDVVQDFGLSWLVQRVAGPSRALHMAMTGYRLPVEEGLTWGVVNEVHPDLKAMEAAVQAFADNVSSMSRDSAQMLKTIVRLGNSSSLHEQLQVEAIANGLAFQSDEFKTKKKLYLDTLGGKK</sequence>
<dbReference type="PANTHER" id="PTHR11941:SF54">
    <property type="entry name" value="ENOYL-COA HYDRATASE, MITOCHONDRIAL"/>
    <property type="match status" value="1"/>
</dbReference>
<comment type="caution">
    <text evidence="1">The sequence shown here is derived from an EMBL/GenBank/DDBJ whole genome shotgun (WGS) entry which is preliminary data.</text>
</comment>